<reference evidence="1 2" key="1">
    <citation type="journal article" date="2022" name="Genome Biol. Evol.">
        <title>The Spruce Budworm Genome: Reconstructing the Evolutionary History of Antifreeze Proteins.</title>
        <authorList>
            <person name="Beliveau C."/>
            <person name="Gagne P."/>
            <person name="Picq S."/>
            <person name="Vernygora O."/>
            <person name="Keeling C.I."/>
            <person name="Pinkney K."/>
            <person name="Doucet D."/>
            <person name="Wen F."/>
            <person name="Johnston J.S."/>
            <person name="Maaroufi H."/>
            <person name="Boyle B."/>
            <person name="Laroche J."/>
            <person name="Dewar K."/>
            <person name="Juretic N."/>
            <person name="Blackburn G."/>
            <person name="Nisole A."/>
            <person name="Brunet B."/>
            <person name="Brandao M."/>
            <person name="Lumley L."/>
            <person name="Duan J."/>
            <person name="Quan G."/>
            <person name="Lucarotti C.J."/>
            <person name="Roe A.D."/>
            <person name="Sperling F.A.H."/>
            <person name="Levesque R.C."/>
            <person name="Cusson M."/>
        </authorList>
    </citation>
    <scope>NUCLEOTIDE SEQUENCE [LARGE SCALE GENOMIC DNA]</scope>
    <source>
        <strain evidence="1">Glfc:IPQL:Cfum</strain>
    </source>
</reference>
<dbReference type="Proteomes" id="UP001064048">
    <property type="component" value="Chromosome 24"/>
</dbReference>
<evidence type="ECO:0000313" key="2">
    <source>
        <dbReference type="Proteomes" id="UP001064048"/>
    </source>
</evidence>
<accession>A0ACC0K819</accession>
<name>A0ACC0K819_CHOFU</name>
<evidence type="ECO:0000313" key="1">
    <source>
        <dbReference type="EMBL" id="KAI8432603.1"/>
    </source>
</evidence>
<comment type="caution">
    <text evidence="1">The sequence shown here is derived from an EMBL/GenBank/DDBJ whole genome shotgun (WGS) entry which is preliminary data.</text>
</comment>
<dbReference type="EMBL" id="CM046124">
    <property type="protein sequence ID" value="KAI8432603.1"/>
    <property type="molecule type" value="Genomic_DNA"/>
</dbReference>
<sequence>MEKTPNKSGHATCTTITSARAAQPSSSASSSGDEFATAPDTSTESTGGVVRRMRWTHSMNVNCMRAYYGATEGETI</sequence>
<keyword evidence="2" id="KW-1185">Reference proteome</keyword>
<proteinExistence type="predicted"/>
<protein>
    <submittedName>
        <fullName evidence="1">Uncharacterized protein</fullName>
    </submittedName>
</protein>
<gene>
    <name evidence="1" type="ORF">MSG28_013590</name>
</gene>
<organism evidence="1 2">
    <name type="scientific">Choristoneura fumiferana</name>
    <name type="common">Spruce budworm moth</name>
    <name type="synonym">Archips fumiferana</name>
    <dbReference type="NCBI Taxonomy" id="7141"/>
    <lineage>
        <taxon>Eukaryota</taxon>
        <taxon>Metazoa</taxon>
        <taxon>Ecdysozoa</taxon>
        <taxon>Arthropoda</taxon>
        <taxon>Hexapoda</taxon>
        <taxon>Insecta</taxon>
        <taxon>Pterygota</taxon>
        <taxon>Neoptera</taxon>
        <taxon>Endopterygota</taxon>
        <taxon>Lepidoptera</taxon>
        <taxon>Glossata</taxon>
        <taxon>Ditrysia</taxon>
        <taxon>Tortricoidea</taxon>
        <taxon>Tortricidae</taxon>
        <taxon>Tortricinae</taxon>
        <taxon>Choristoneura</taxon>
    </lineage>
</organism>